<gene>
    <name evidence="2" type="ORF">QQZ08_000437</name>
</gene>
<evidence type="ECO:0000256" key="1">
    <source>
        <dbReference type="SAM" id="MobiDB-lite"/>
    </source>
</evidence>
<evidence type="ECO:0000313" key="3">
    <source>
        <dbReference type="Proteomes" id="UP001498421"/>
    </source>
</evidence>
<evidence type="ECO:0000313" key="2">
    <source>
        <dbReference type="EMBL" id="KAK7432966.1"/>
    </source>
</evidence>
<accession>A0ABR1IIJ4</accession>
<keyword evidence="3" id="KW-1185">Reference proteome</keyword>
<dbReference type="Proteomes" id="UP001498421">
    <property type="component" value="Unassembled WGS sequence"/>
</dbReference>
<protein>
    <submittedName>
        <fullName evidence="2">Uncharacterized protein</fullName>
    </submittedName>
</protein>
<comment type="caution">
    <text evidence="2">The sequence shown here is derived from an EMBL/GenBank/DDBJ whole genome shotgun (WGS) entry which is preliminary data.</text>
</comment>
<sequence length="327" mass="37684">MIASSRLEPGADVRRRGLVPQEYVDEHLGGHWLLSELDVREGFVVHKRRTAHSKAYLDGSDTQLRDAWVKVLRKLGGRLRKVRIGKRRCGRMRPPGYHYDSSSWRELEPPCVLTPHRHHGDDENRCVRAAAVAGDEETVKSACDAVHALLDKNHASLQCLKIHVKSPMFWPSRRRPPYMPVLKRLHIKEVNVHAPLLARWIAHMPQLQHFEIFYSKLFKGLYSHRWIDVLDAIRDHPNVAGPNLRGLKVDVGSLMPTNSIEIAYHAMVRCGDNVATRGLHEDGTYEGEDSDRNYVLRYWLNCYDPDDTDSELDEDTDENWEAHEDED</sequence>
<name>A0ABR1IIJ4_9HYPO</name>
<proteinExistence type="predicted"/>
<dbReference type="EMBL" id="JAZAVK010000002">
    <property type="protein sequence ID" value="KAK7432966.1"/>
    <property type="molecule type" value="Genomic_DNA"/>
</dbReference>
<reference evidence="2 3" key="1">
    <citation type="journal article" date="2025" name="Microbiol. Resour. Announc.">
        <title>Draft genome sequences for Neonectria magnoliae and Neonectria punicea, canker pathogens of Liriodendron tulipifera and Acer saccharum in West Virginia.</title>
        <authorList>
            <person name="Petronek H.M."/>
            <person name="Kasson M.T."/>
            <person name="Metheny A.M."/>
            <person name="Stauder C.M."/>
            <person name="Lovett B."/>
            <person name="Lynch S.C."/>
            <person name="Garnas J.R."/>
            <person name="Kasson L.R."/>
            <person name="Stajich J.E."/>
        </authorList>
    </citation>
    <scope>NUCLEOTIDE SEQUENCE [LARGE SCALE GENOMIC DNA]</scope>
    <source>
        <strain evidence="2 3">NRRL 64651</strain>
    </source>
</reference>
<feature type="region of interest" description="Disordered" evidence="1">
    <location>
        <begin position="305"/>
        <end position="327"/>
    </location>
</feature>
<organism evidence="2 3">
    <name type="scientific">Neonectria magnoliae</name>
    <dbReference type="NCBI Taxonomy" id="2732573"/>
    <lineage>
        <taxon>Eukaryota</taxon>
        <taxon>Fungi</taxon>
        <taxon>Dikarya</taxon>
        <taxon>Ascomycota</taxon>
        <taxon>Pezizomycotina</taxon>
        <taxon>Sordariomycetes</taxon>
        <taxon>Hypocreomycetidae</taxon>
        <taxon>Hypocreales</taxon>
        <taxon>Nectriaceae</taxon>
        <taxon>Neonectria</taxon>
    </lineage>
</organism>